<dbReference type="InterPro" id="IPR000835">
    <property type="entry name" value="HTH_MarR-typ"/>
</dbReference>
<protein>
    <recommendedName>
        <fullName evidence="4">HTH marR-type domain-containing protein</fullName>
    </recommendedName>
</protein>
<dbReference type="EMBL" id="NPOA01000009">
    <property type="protein sequence ID" value="PAV29020.1"/>
    <property type="molecule type" value="Genomic_DNA"/>
</dbReference>
<dbReference type="Proteomes" id="UP000218887">
    <property type="component" value="Unassembled WGS sequence"/>
</dbReference>
<evidence type="ECO:0000256" key="2">
    <source>
        <dbReference type="ARBA" id="ARBA00023125"/>
    </source>
</evidence>
<dbReference type="GO" id="GO:0003700">
    <property type="term" value="F:DNA-binding transcription factor activity"/>
    <property type="evidence" value="ECO:0007669"/>
    <property type="project" value="InterPro"/>
</dbReference>
<evidence type="ECO:0000313" key="5">
    <source>
        <dbReference type="EMBL" id="PAV29020.1"/>
    </source>
</evidence>
<dbReference type="RefSeq" id="WP_095656112.1">
    <property type="nucleotide sequence ID" value="NZ_NPOA01000009.1"/>
</dbReference>
<evidence type="ECO:0000313" key="6">
    <source>
        <dbReference type="Proteomes" id="UP000218887"/>
    </source>
</evidence>
<dbReference type="SMART" id="SM00347">
    <property type="entry name" value="HTH_MARR"/>
    <property type="match status" value="1"/>
</dbReference>
<organism evidence="5 6">
    <name type="scientific">Virgibacillus profundi</name>
    <dbReference type="NCBI Taxonomy" id="2024555"/>
    <lineage>
        <taxon>Bacteria</taxon>
        <taxon>Bacillati</taxon>
        <taxon>Bacillota</taxon>
        <taxon>Bacilli</taxon>
        <taxon>Bacillales</taxon>
        <taxon>Bacillaceae</taxon>
        <taxon>Virgibacillus</taxon>
    </lineage>
</organism>
<evidence type="ECO:0000259" key="4">
    <source>
        <dbReference type="PROSITE" id="PS50995"/>
    </source>
</evidence>
<feature type="domain" description="HTH marR-type" evidence="4">
    <location>
        <begin position="5"/>
        <end position="136"/>
    </location>
</feature>
<dbReference type="PROSITE" id="PS50995">
    <property type="entry name" value="HTH_MARR_2"/>
    <property type="match status" value="1"/>
</dbReference>
<comment type="caution">
    <text evidence="5">The sequence shown here is derived from an EMBL/GenBank/DDBJ whole genome shotgun (WGS) entry which is preliminary data.</text>
</comment>
<dbReference type="AlphaFoldDB" id="A0A2A2ID15"/>
<evidence type="ECO:0000256" key="3">
    <source>
        <dbReference type="ARBA" id="ARBA00023163"/>
    </source>
</evidence>
<dbReference type="PRINTS" id="PR00598">
    <property type="entry name" value="HTHMARR"/>
</dbReference>
<dbReference type="PANTHER" id="PTHR42756:SF1">
    <property type="entry name" value="TRANSCRIPTIONAL REPRESSOR OF EMRAB OPERON"/>
    <property type="match status" value="1"/>
</dbReference>
<keyword evidence="3" id="KW-0804">Transcription</keyword>
<dbReference type="GO" id="GO:0003677">
    <property type="term" value="F:DNA binding"/>
    <property type="evidence" value="ECO:0007669"/>
    <property type="project" value="UniProtKB-KW"/>
</dbReference>
<accession>A0A2A2ID15</accession>
<name>A0A2A2ID15_9BACI</name>
<evidence type="ECO:0000256" key="1">
    <source>
        <dbReference type="ARBA" id="ARBA00023015"/>
    </source>
</evidence>
<keyword evidence="1" id="KW-0805">Transcription regulation</keyword>
<reference evidence="5 6" key="1">
    <citation type="submission" date="2017-08" db="EMBL/GenBank/DDBJ databases">
        <title>Virgibacillus indicus sp. nov. and Virgibacillus profoundi sp. nov, two moderately halophilic bacteria isolated from marine sediment by using the Microfluidic Streak Plate.</title>
        <authorList>
            <person name="Xu B."/>
            <person name="Hu B."/>
            <person name="Wang J."/>
            <person name="Zhu Y."/>
            <person name="Huang L."/>
            <person name="Du W."/>
            <person name="Huang Y."/>
        </authorList>
    </citation>
    <scope>NUCLEOTIDE SEQUENCE [LARGE SCALE GENOMIC DNA]</scope>
    <source>
        <strain evidence="5 6">IO3-P3-H5</strain>
    </source>
</reference>
<dbReference type="Gene3D" id="1.10.10.10">
    <property type="entry name" value="Winged helix-like DNA-binding domain superfamily/Winged helix DNA-binding domain"/>
    <property type="match status" value="1"/>
</dbReference>
<proteinExistence type="predicted"/>
<dbReference type="OrthoDB" id="1904211at2"/>
<sequence>MTFYKENLVHLINQKYRFLNKELNEALNEFGLYHSQWTIIYSLYKKGAMTQTAIWQYLNVEAPTVTRTVKKLEENGWVARIKGEDKRQNIINLTSKSHMKIHAIKNRIESFENEALKGLSKHEQENLKNLLQKIGPEERTDQDE</sequence>
<dbReference type="SUPFAM" id="SSF46785">
    <property type="entry name" value="Winged helix' DNA-binding domain"/>
    <property type="match status" value="1"/>
</dbReference>
<dbReference type="InterPro" id="IPR036388">
    <property type="entry name" value="WH-like_DNA-bd_sf"/>
</dbReference>
<keyword evidence="2" id="KW-0238">DNA-binding</keyword>
<dbReference type="InterPro" id="IPR036390">
    <property type="entry name" value="WH_DNA-bd_sf"/>
</dbReference>
<keyword evidence="6" id="KW-1185">Reference proteome</keyword>
<dbReference type="Pfam" id="PF01047">
    <property type="entry name" value="MarR"/>
    <property type="match status" value="1"/>
</dbReference>
<gene>
    <name evidence="5" type="ORF">CIL05_13650</name>
</gene>
<dbReference type="PANTHER" id="PTHR42756">
    <property type="entry name" value="TRANSCRIPTIONAL REGULATOR, MARR"/>
    <property type="match status" value="1"/>
</dbReference>